<protein>
    <submittedName>
        <fullName evidence="1">Uncharacterized protein</fullName>
    </submittedName>
</protein>
<evidence type="ECO:0000313" key="1">
    <source>
        <dbReference type="EMBL" id="MBX35546.1"/>
    </source>
</evidence>
<dbReference type="AlphaFoldDB" id="A0A2P2MZC2"/>
<accession>A0A2P2MZC2</accession>
<organism evidence="1">
    <name type="scientific">Rhizophora mucronata</name>
    <name type="common">Asiatic mangrove</name>
    <dbReference type="NCBI Taxonomy" id="61149"/>
    <lineage>
        <taxon>Eukaryota</taxon>
        <taxon>Viridiplantae</taxon>
        <taxon>Streptophyta</taxon>
        <taxon>Embryophyta</taxon>
        <taxon>Tracheophyta</taxon>
        <taxon>Spermatophyta</taxon>
        <taxon>Magnoliopsida</taxon>
        <taxon>eudicotyledons</taxon>
        <taxon>Gunneridae</taxon>
        <taxon>Pentapetalae</taxon>
        <taxon>rosids</taxon>
        <taxon>fabids</taxon>
        <taxon>Malpighiales</taxon>
        <taxon>Rhizophoraceae</taxon>
        <taxon>Rhizophora</taxon>
    </lineage>
</organism>
<name>A0A2P2MZC2_RHIMU</name>
<proteinExistence type="predicted"/>
<reference evidence="1" key="1">
    <citation type="submission" date="2018-02" db="EMBL/GenBank/DDBJ databases">
        <title>Rhizophora mucronata_Transcriptome.</title>
        <authorList>
            <person name="Meera S.P."/>
            <person name="Sreeshan A."/>
            <person name="Augustine A."/>
        </authorList>
    </citation>
    <scope>NUCLEOTIDE SEQUENCE</scope>
    <source>
        <tissue evidence="1">Leaf</tissue>
    </source>
</reference>
<dbReference type="EMBL" id="GGEC01055062">
    <property type="protein sequence ID" value="MBX35546.1"/>
    <property type="molecule type" value="Transcribed_RNA"/>
</dbReference>
<sequence length="48" mass="5477">MTGTIHLPWNFVSFGCSIRYIKISLDTTTIQPANRSSIYSIHLIPLRN</sequence>